<gene>
    <name evidence="15" type="ORF">J5N97_003625</name>
</gene>
<feature type="domain" description="HTH myb-type" evidence="14">
    <location>
        <begin position="48"/>
        <end position="97"/>
    </location>
</feature>
<evidence type="ECO:0000256" key="5">
    <source>
        <dbReference type="ARBA" id="ARBA00023089"/>
    </source>
</evidence>
<keyword evidence="5" id="KW-0287">Flowering</keyword>
<dbReference type="Pfam" id="PF00249">
    <property type="entry name" value="Myb_DNA-binding"/>
    <property type="match status" value="2"/>
</dbReference>
<reference evidence="15" key="1">
    <citation type="submission" date="2021-03" db="EMBL/GenBank/DDBJ databases">
        <authorList>
            <person name="Li Z."/>
            <person name="Yang C."/>
        </authorList>
    </citation>
    <scope>NUCLEOTIDE SEQUENCE</scope>
    <source>
        <strain evidence="15">Dzin_1.0</strain>
        <tissue evidence="15">Leaf</tissue>
    </source>
</reference>
<dbReference type="PANTHER" id="PTHR47995">
    <property type="entry name" value="TRANSCRIPTION FACTOR MYB33-RELATED"/>
    <property type="match status" value="1"/>
</dbReference>
<evidence type="ECO:0000256" key="7">
    <source>
        <dbReference type="ARBA" id="ARBA00023159"/>
    </source>
</evidence>
<dbReference type="InterPro" id="IPR001005">
    <property type="entry name" value="SANT/Myb"/>
</dbReference>
<dbReference type="PROSITE" id="PS51294">
    <property type="entry name" value="HTH_MYB"/>
    <property type="match status" value="2"/>
</dbReference>
<dbReference type="FunFam" id="1.10.10.60:FF:000119">
    <property type="entry name" value="Transcription factor GAMYB"/>
    <property type="match status" value="1"/>
</dbReference>
<dbReference type="GO" id="GO:0009908">
    <property type="term" value="P:flower development"/>
    <property type="evidence" value="ECO:0007669"/>
    <property type="project" value="UniProtKB-KW"/>
</dbReference>
<evidence type="ECO:0000256" key="10">
    <source>
        <dbReference type="ARBA" id="ARBA00071221"/>
    </source>
</evidence>
<evidence type="ECO:0000259" key="14">
    <source>
        <dbReference type="PROSITE" id="PS51294"/>
    </source>
</evidence>
<dbReference type="SMART" id="SM00717">
    <property type="entry name" value="SANT"/>
    <property type="match status" value="2"/>
</dbReference>
<comment type="caution">
    <text evidence="15">The sequence shown here is derived from an EMBL/GenBank/DDBJ whole genome shotgun (WGS) entry which is preliminary data.</text>
</comment>
<dbReference type="GO" id="GO:0003677">
    <property type="term" value="F:DNA binding"/>
    <property type="evidence" value="ECO:0007669"/>
    <property type="project" value="UniProtKB-KW"/>
</dbReference>
<protein>
    <recommendedName>
        <fullName evidence="10">Transcription factor GAMYB</fullName>
    </recommendedName>
    <alternativeName>
        <fullName evidence="11">OsGAMyb</fullName>
    </alternativeName>
</protein>
<feature type="domain" description="Myb-like" evidence="13">
    <location>
        <begin position="45"/>
        <end position="97"/>
    </location>
</feature>
<dbReference type="PROSITE" id="PS50090">
    <property type="entry name" value="MYB_LIKE"/>
    <property type="match status" value="2"/>
</dbReference>
<keyword evidence="6" id="KW-0238">DNA-binding</keyword>
<dbReference type="InterPro" id="IPR009057">
    <property type="entry name" value="Homeodomain-like_sf"/>
</dbReference>
<dbReference type="OrthoDB" id="2143914at2759"/>
<evidence type="ECO:0000256" key="2">
    <source>
        <dbReference type="ARBA" id="ARBA00022737"/>
    </source>
</evidence>
<dbReference type="Gene3D" id="1.10.10.60">
    <property type="entry name" value="Homeodomain-like"/>
    <property type="match status" value="2"/>
</dbReference>
<evidence type="ECO:0000313" key="16">
    <source>
        <dbReference type="Proteomes" id="UP001085076"/>
    </source>
</evidence>
<keyword evidence="2" id="KW-0677">Repeat</keyword>
<dbReference type="GO" id="GO:0005634">
    <property type="term" value="C:nucleus"/>
    <property type="evidence" value="ECO:0007669"/>
    <property type="project" value="UniProtKB-SubCell"/>
</dbReference>
<comment type="subcellular location">
    <subcellularLocation>
        <location evidence="1">Nucleus</location>
    </subcellularLocation>
</comment>
<evidence type="ECO:0000256" key="1">
    <source>
        <dbReference type="ARBA" id="ARBA00004123"/>
    </source>
</evidence>
<name>A0A9D5D665_9LILI</name>
<dbReference type="EMBL" id="JAGGNH010000001">
    <property type="protein sequence ID" value="KAJ0985269.1"/>
    <property type="molecule type" value="Genomic_DNA"/>
</dbReference>
<keyword evidence="16" id="KW-1185">Reference proteome</keyword>
<accession>A0A9D5D665</accession>
<evidence type="ECO:0000256" key="6">
    <source>
        <dbReference type="ARBA" id="ARBA00023125"/>
    </source>
</evidence>
<keyword evidence="3" id="KW-0221">Differentiation</keyword>
<dbReference type="FunFam" id="1.10.10.60:FF:000001">
    <property type="entry name" value="MYB-related transcription factor"/>
    <property type="match status" value="1"/>
</dbReference>
<dbReference type="GO" id="GO:0030154">
    <property type="term" value="P:cell differentiation"/>
    <property type="evidence" value="ECO:0007669"/>
    <property type="project" value="UniProtKB-KW"/>
</dbReference>
<evidence type="ECO:0000256" key="8">
    <source>
        <dbReference type="ARBA" id="ARBA00023163"/>
    </source>
</evidence>
<reference evidence="15" key="2">
    <citation type="journal article" date="2022" name="Hortic Res">
        <title>The genome of Dioscorea zingiberensis sheds light on the biosynthesis, origin and evolution of the medicinally important diosgenin saponins.</title>
        <authorList>
            <person name="Li Y."/>
            <person name="Tan C."/>
            <person name="Li Z."/>
            <person name="Guo J."/>
            <person name="Li S."/>
            <person name="Chen X."/>
            <person name="Wang C."/>
            <person name="Dai X."/>
            <person name="Yang H."/>
            <person name="Song W."/>
            <person name="Hou L."/>
            <person name="Xu J."/>
            <person name="Tong Z."/>
            <person name="Xu A."/>
            <person name="Yuan X."/>
            <person name="Wang W."/>
            <person name="Yang Q."/>
            <person name="Chen L."/>
            <person name="Sun Z."/>
            <person name="Wang K."/>
            <person name="Pan B."/>
            <person name="Chen J."/>
            <person name="Bao Y."/>
            <person name="Liu F."/>
            <person name="Qi X."/>
            <person name="Gang D.R."/>
            <person name="Wen J."/>
            <person name="Li J."/>
        </authorList>
    </citation>
    <scope>NUCLEOTIDE SEQUENCE</scope>
    <source>
        <strain evidence="15">Dzin_1.0</strain>
    </source>
</reference>
<organism evidence="15 16">
    <name type="scientific">Dioscorea zingiberensis</name>
    <dbReference type="NCBI Taxonomy" id="325984"/>
    <lineage>
        <taxon>Eukaryota</taxon>
        <taxon>Viridiplantae</taxon>
        <taxon>Streptophyta</taxon>
        <taxon>Embryophyta</taxon>
        <taxon>Tracheophyta</taxon>
        <taxon>Spermatophyta</taxon>
        <taxon>Magnoliopsida</taxon>
        <taxon>Liliopsida</taxon>
        <taxon>Dioscoreales</taxon>
        <taxon>Dioscoreaceae</taxon>
        <taxon>Dioscorea</taxon>
    </lineage>
</organism>
<proteinExistence type="predicted"/>
<dbReference type="GO" id="GO:0009555">
    <property type="term" value="P:pollen development"/>
    <property type="evidence" value="ECO:0007669"/>
    <property type="project" value="UniProtKB-ARBA"/>
</dbReference>
<evidence type="ECO:0000259" key="13">
    <source>
        <dbReference type="PROSITE" id="PS50090"/>
    </source>
</evidence>
<feature type="domain" description="HTH myb-type" evidence="14">
    <location>
        <begin position="98"/>
        <end position="152"/>
    </location>
</feature>
<dbReference type="CDD" id="cd00167">
    <property type="entry name" value="SANT"/>
    <property type="match status" value="2"/>
</dbReference>
<sequence>MASFPFKNGKYTTDERDNRMGTKDKDKISSPLLDDCVTGGSVGGGTALKKGPWTSAEDALLVEYVNKHGEGNWNAVQKYSGLSRCGKSCRLRWANHLRPNLKKGAFSREEEEKIIELHSQMGNKWARMAAHLPGRTDNEIKNYWNTRAKRCIRHGLPVYPHNMIFNENKPRVNVGEFRNDDNHPNELLHGNSLDFSVSMFDNIKPSPGVLPYVSSLVDFSPSNMSGGQGFGSQNYGFMNPTMNCAKQLQESETLFPHVQGSIASRILQFDPISDQLPVKIHQPFEFLSDPDPVNKDPTPYGGVVNGSHAHTLINGNFSANSSASRTLPGSLKLELPSLQYPETNLGSWPVCSTPEPVDAYVQSPPATMSMHSDIESPRKCGLLEALIYEAQTLRNDKNYQSEKSTSSSVLTRSEVVESSRVNICETDCEVFNDPISQHSPPVSENPLEEFPVAKATFRSDAEMITAEHFSEPKTGDKCVSSQPVSPQSYFRPDVLLGSSWVVGSGNDHYIFDDPIETLLNGELSAEHKQSLVGTSSKFPQDCLAIG</sequence>
<keyword evidence="8" id="KW-0804">Transcription</keyword>
<evidence type="ECO:0000256" key="11">
    <source>
        <dbReference type="ARBA" id="ARBA00078675"/>
    </source>
</evidence>
<dbReference type="PANTHER" id="PTHR47995:SF18">
    <property type="entry name" value="TRANSCRIPTION FACTOR MYB65"/>
    <property type="match status" value="1"/>
</dbReference>
<feature type="region of interest" description="Disordered" evidence="12">
    <location>
        <begin position="1"/>
        <end position="27"/>
    </location>
</feature>
<evidence type="ECO:0000256" key="4">
    <source>
        <dbReference type="ARBA" id="ARBA00023015"/>
    </source>
</evidence>
<feature type="domain" description="Myb-like" evidence="13">
    <location>
        <begin position="98"/>
        <end position="148"/>
    </location>
</feature>
<keyword evidence="7" id="KW-0010">Activator</keyword>
<dbReference type="InterPro" id="IPR017930">
    <property type="entry name" value="Myb_dom"/>
</dbReference>
<evidence type="ECO:0000256" key="12">
    <source>
        <dbReference type="SAM" id="MobiDB-lite"/>
    </source>
</evidence>
<evidence type="ECO:0000256" key="9">
    <source>
        <dbReference type="ARBA" id="ARBA00023242"/>
    </source>
</evidence>
<keyword evidence="4" id="KW-0805">Transcription regulation</keyword>
<keyword evidence="9" id="KW-0539">Nucleus</keyword>
<evidence type="ECO:0000313" key="15">
    <source>
        <dbReference type="EMBL" id="KAJ0985269.1"/>
    </source>
</evidence>
<dbReference type="AlphaFoldDB" id="A0A9D5D665"/>
<dbReference type="Proteomes" id="UP001085076">
    <property type="component" value="Miscellaneous, Linkage group lg01"/>
</dbReference>
<evidence type="ECO:0000256" key="3">
    <source>
        <dbReference type="ARBA" id="ARBA00022782"/>
    </source>
</evidence>
<dbReference type="SUPFAM" id="SSF46689">
    <property type="entry name" value="Homeodomain-like"/>
    <property type="match status" value="1"/>
</dbReference>
<feature type="compositionally biased region" description="Basic and acidic residues" evidence="12">
    <location>
        <begin position="12"/>
        <end position="27"/>
    </location>
</feature>